<dbReference type="PANTHER" id="PTHR43047">
    <property type="entry name" value="TWO-COMPONENT HISTIDINE PROTEIN KINASE"/>
    <property type="match status" value="1"/>
</dbReference>
<dbReference type="CDD" id="cd00130">
    <property type="entry name" value="PAS"/>
    <property type="match status" value="3"/>
</dbReference>
<dbReference type="EC" id="2.7.13.3" evidence="4"/>
<feature type="domain" description="PAS" evidence="20">
    <location>
        <begin position="860"/>
        <end position="933"/>
    </location>
</feature>
<dbReference type="InterPro" id="IPR013767">
    <property type="entry name" value="PAS_fold"/>
</dbReference>
<dbReference type="CDD" id="cd17774">
    <property type="entry name" value="CBS_two-component_sensor_histidine_kinase_repeat2"/>
    <property type="match status" value="1"/>
</dbReference>
<evidence type="ECO:0000256" key="8">
    <source>
        <dbReference type="ARBA" id="ARBA00022777"/>
    </source>
</evidence>
<dbReference type="SUPFAM" id="SSF47384">
    <property type="entry name" value="Homodimeric domain of signal transducing histidine kinase"/>
    <property type="match status" value="1"/>
</dbReference>
<evidence type="ECO:0000259" key="20">
    <source>
        <dbReference type="PROSITE" id="PS50112"/>
    </source>
</evidence>
<evidence type="ECO:0000259" key="22">
    <source>
        <dbReference type="PROSITE" id="PS51371"/>
    </source>
</evidence>
<dbReference type="SUPFAM" id="SSF55781">
    <property type="entry name" value="GAF domain-like"/>
    <property type="match status" value="3"/>
</dbReference>
<dbReference type="InterPro" id="IPR005467">
    <property type="entry name" value="His_kinase_dom"/>
</dbReference>
<evidence type="ECO:0000259" key="18">
    <source>
        <dbReference type="PROSITE" id="PS50109"/>
    </source>
</evidence>
<dbReference type="PANTHER" id="PTHR43047:SF63">
    <property type="entry name" value="HISTIDINE KINASE"/>
    <property type="match status" value="1"/>
</dbReference>
<dbReference type="PROSITE" id="PS51371">
    <property type="entry name" value="CBS"/>
    <property type="match status" value="4"/>
</dbReference>
<dbReference type="InterPro" id="IPR036890">
    <property type="entry name" value="HATPase_C_sf"/>
</dbReference>
<dbReference type="FunFam" id="1.10.287.130:FF:000038">
    <property type="entry name" value="Sensory transduction histidine kinase"/>
    <property type="match status" value="1"/>
</dbReference>
<dbReference type="Gene3D" id="3.30.450.40">
    <property type="match status" value="3"/>
</dbReference>
<evidence type="ECO:0000256" key="13">
    <source>
        <dbReference type="ARBA" id="ARBA00074306"/>
    </source>
</evidence>
<dbReference type="InterPro" id="IPR004358">
    <property type="entry name" value="Sig_transdc_His_kin-like_C"/>
</dbReference>
<dbReference type="InterPro" id="IPR001789">
    <property type="entry name" value="Sig_transdc_resp-reg_receiver"/>
</dbReference>
<dbReference type="GO" id="GO:0005886">
    <property type="term" value="C:plasma membrane"/>
    <property type="evidence" value="ECO:0007669"/>
    <property type="project" value="TreeGrafter"/>
</dbReference>
<keyword evidence="5 14" id="KW-0597">Phosphoprotein</keyword>
<feature type="domain" description="Phytochrome chromophore attachment site" evidence="17">
    <location>
        <begin position="705"/>
        <end position="843"/>
    </location>
</feature>
<dbReference type="PROSITE" id="PS50110">
    <property type="entry name" value="RESPONSE_REGULATORY"/>
    <property type="match status" value="1"/>
</dbReference>
<dbReference type="PROSITE" id="PS50046">
    <property type="entry name" value="PHYTOCHROME_2"/>
    <property type="match status" value="2"/>
</dbReference>
<feature type="domain" description="CBS" evidence="22">
    <location>
        <begin position="96"/>
        <end position="156"/>
    </location>
</feature>
<feature type="coiled-coil region" evidence="16">
    <location>
        <begin position="651"/>
        <end position="689"/>
    </location>
</feature>
<dbReference type="Pfam" id="PF00072">
    <property type="entry name" value="Response_reg"/>
    <property type="match status" value="1"/>
</dbReference>
<comment type="similarity">
    <text evidence="3">In the N-terminal section; belongs to the phytochrome family.</text>
</comment>
<dbReference type="Pfam" id="PF08447">
    <property type="entry name" value="PAS_3"/>
    <property type="match status" value="1"/>
</dbReference>
<dbReference type="InterPro" id="IPR003018">
    <property type="entry name" value="GAF"/>
</dbReference>
<sequence>MSSDSDTLLVFPLQKAITTDPLIVTPETPVIEAIAILNQAQTFCSLSLNSLEVSQGKTCLIVTENNRPIGILTHRDIVRLIAQRITLEGLTVAEVMTQPVITLEQTEFTNLSATLNLLNQHRIRHLPLVDIEGKLVGLLTHRDLRNSLEPTDLLKLRTIEEVMTSTVVQAPATISLLELTELMSSAHVSCVVLVEEKICNGDELKFPVGLLTEGDILKFQALGLSWNIEAQTVMSNPLCCLRPNDTLLSAHLLMQQRHIHRIPIVGDQGELIGIITPTSILQAINPIDLLQLVDVLQQKVTQLEAEKLQLLQSQNIKLEEKIQKRTEALKLANQRLQSEIQERSLIEAKIAFQASLLDQVRNAIIATDLNGKIIYWNQYAETLYQWKAKEAVGKNVIDFFVPLDYQNLAEEIVEEVIKKGYWEGEFTTSRKDGSTLPIHVFDTLIRDQAGNPMGLIGISFDITERKQAEQKLQQQVQRERLFYQTALHIRQSLNLTDILNNAVVHIRSILNCDRVVVYQFDPLFNGMIRAESVAEGWMSSLGIYLEDTCFKTGGVVHYLQGKKTVIYDLETADLTECHKQLLNQFEVKANLVVPIIIQPQDRETGNSLWGLLIAHQCSAPRNWHSTELELLDEIAVQLSLGIQQSLLYQTAQTELQERQKVEQKLRLLNQELETRILDRTAKLERQERKSRLFAEIALKIRQSLDINQILQTTVTEVQKILDCDRLLIYRVFSNGTGRAIAESVLPGWRSILNVNFPEEVFPPEYQQLYRHGTVKAIADIDQTYQEVTPCLVEFLQEWRVKAKLVVPILQNDYFWGFMIAHHCTCPRQWTEFEIELMREIADQVGVALEQAQLVETIREREQFIERIADNSPNILYIYDLAQNRTIYSSQSLTPILGYTTLEISEMGDDFLTIFHPDDQETVRQHLQQTAQLKDRETDYIEYRIQHRNGEWLWFSSHGTVFKRDQQGNTQQILGVAQNITDRKQAELDLYQSHQILEAISYAQAQFITDGDSHLLFENLLSSVLKLTESQYAFMGEVFSRQNGEAYLEEYYMKKQGNPYLEIHPMTHRVCHLELDPGKGEKQAQNFNIKGLFCTVILAGKPVVINSHPINSISTENLPQDYLSFTAFLGIPFYTHKELLGVVCVANRPGGYDQNLINYLQPFLATCSNIIEADRIERLHQKVEDNLKRQLAAVEASIDGISILKNEEYIYVNNSHLKLFGYSHPDELLGKSWRVLYTPDVVEWFEENVFPLLTQQKFWRGETIALRKDGTTFNQEVSLTVTEDGDYICVFQDISERQAALRERKNAENQLRQTNEQLAIANAQLARASRLKDEFLANMSHELRTPLNSILGMSEVLQEGTFGELTDQQNQALAMIHRNGKHLLELINDILDLSKIEAGKFDLERSPVSVNELCQNSLSFVKQQAHQKNIRLSYQIEDVTEALNVDERRMRQVLINLLNNAVKFTPEGGRVRLEVRGDLQEQTISFSVIDNGIGITPEDQSRLFQAFIQIDSRLSRRYEGTGLGLVLVKKLVEMHGGTVKIDSQLGKGSCFTLTLPWTPLSWGEYPILTPTELLDKSPASRSASKGLKRPLILLAEDNSDNIHTLLNYLQAKGFDVEVARNGIEAVQKARDLHPQVILMDISMPEMDGLEATRQIRADPQLATLPIIALTALAMQGDREQCLAAGVNEYLPKPVQLRQLIQLIQSLILEKKAKELVNEQK</sequence>
<evidence type="ECO:0000256" key="9">
    <source>
        <dbReference type="ARBA" id="ARBA00022840"/>
    </source>
</evidence>
<dbReference type="InterPro" id="IPR029016">
    <property type="entry name" value="GAF-like_dom_sf"/>
</dbReference>
<keyword evidence="9" id="KW-0067">ATP-binding</keyword>
<dbReference type="SUPFAM" id="SSF54631">
    <property type="entry name" value="CBS-domain pair"/>
    <property type="match status" value="2"/>
</dbReference>
<dbReference type="CDD" id="cd17546">
    <property type="entry name" value="REC_hyHK_CKI1_RcsC-like"/>
    <property type="match status" value="1"/>
</dbReference>
<dbReference type="SMART" id="SM00388">
    <property type="entry name" value="HisKA"/>
    <property type="match status" value="1"/>
</dbReference>
<keyword evidence="24" id="KW-1185">Reference proteome</keyword>
<protein>
    <recommendedName>
        <fullName evidence="13">Circadian input-output histidine kinase CikA</fullName>
        <ecNumber evidence="4">2.7.13.3</ecNumber>
    </recommendedName>
</protein>
<dbReference type="SMART" id="SM00116">
    <property type="entry name" value="CBS"/>
    <property type="match status" value="4"/>
</dbReference>
<keyword evidence="8 23" id="KW-0418">Kinase</keyword>
<dbReference type="NCBIfam" id="TIGR00229">
    <property type="entry name" value="sensory_box"/>
    <property type="match status" value="3"/>
</dbReference>
<dbReference type="Gene3D" id="3.10.580.10">
    <property type="entry name" value="CBS-domain"/>
    <property type="match status" value="2"/>
</dbReference>
<dbReference type="InterPro" id="IPR011006">
    <property type="entry name" value="CheY-like_superfamily"/>
</dbReference>
<dbReference type="SUPFAM" id="SSF55874">
    <property type="entry name" value="ATPase domain of HSP90 chaperone/DNA topoisomerase II/histidine kinase"/>
    <property type="match status" value="1"/>
</dbReference>
<name>A0A7Z9DYQ8_9CYAN</name>
<feature type="domain" description="Phytochrome chromophore attachment site" evidence="17">
    <location>
        <begin position="494"/>
        <end position="637"/>
    </location>
</feature>
<accession>A0A7Z9DYQ8</accession>
<feature type="domain" description="CBS" evidence="22">
    <location>
        <begin position="17"/>
        <end position="87"/>
    </location>
</feature>
<dbReference type="InterPro" id="IPR003594">
    <property type="entry name" value="HATPase_dom"/>
</dbReference>
<dbReference type="InterPro" id="IPR000014">
    <property type="entry name" value="PAS"/>
</dbReference>
<feature type="modified residue" description="4-aspartylphosphate" evidence="14">
    <location>
        <position position="1639"/>
    </location>
</feature>
<feature type="coiled-coil region" evidence="16">
    <location>
        <begin position="293"/>
        <end position="339"/>
    </location>
</feature>
<dbReference type="Gene3D" id="3.40.50.2300">
    <property type="match status" value="1"/>
</dbReference>
<keyword evidence="6 23" id="KW-0808">Transferase</keyword>
<dbReference type="SMART" id="SM00091">
    <property type="entry name" value="PAS"/>
    <property type="match status" value="3"/>
</dbReference>
<evidence type="ECO:0000259" key="21">
    <source>
        <dbReference type="PROSITE" id="PS50113"/>
    </source>
</evidence>
<dbReference type="Pfam" id="PF00989">
    <property type="entry name" value="PAS"/>
    <property type="match status" value="1"/>
</dbReference>
<dbReference type="Pfam" id="PF00512">
    <property type="entry name" value="HisKA"/>
    <property type="match status" value="1"/>
</dbReference>
<dbReference type="Pfam" id="PF01590">
    <property type="entry name" value="GAF"/>
    <property type="match status" value="2"/>
</dbReference>
<evidence type="ECO:0000259" key="17">
    <source>
        <dbReference type="PROSITE" id="PS50046"/>
    </source>
</evidence>
<dbReference type="PRINTS" id="PR00344">
    <property type="entry name" value="BCTRLSENSOR"/>
</dbReference>
<organism evidence="23 24">
    <name type="scientific">Planktothrix serta PCC 8927</name>
    <dbReference type="NCBI Taxonomy" id="671068"/>
    <lineage>
        <taxon>Bacteria</taxon>
        <taxon>Bacillati</taxon>
        <taxon>Cyanobacteriota</taxon>
        <taxon>Cyanophyceae</taxon>
        <taxon>Oscillatoriophycideae</taxon>
        <taxon>Oscillatoriales</taxon>
        <taxon>Microcoleaceae</taxon>
        <taxon>Planktothrix</taxon>
    </lineage>
</organism>
<dbReference type="CDD" id="cd04620">
    <property type="entry name" value="CBS_two-component_sensor_histidine_kinase_repeat1"/>
    <property type="match status" value="1"/>
</dbReference>
<dbReference type="OrthoDB" id="415806at2"/>
<dbReference type="InterPro" id="IPR016132">
    <property type="entry name" value="Phyto_chromo_attachment"/>
</dbReference>
<feature type="domain" description="PAS" evidence="20">
    <location>
        <begin position="356"/>
        <end position="420"/>
    </location>
</feature>
<feature type="domain" description="Histidine kinase" evidence="18">
    <location>
        <begin position="1337"/>
        <end position="1558"/>
    </location>
</feature>
<dbReference type="PROSITE" id="PS50109">
    <property type="entry name" value="HIS_KIN"/>
    <property type="match status" value="1"/>
</dbReference>
<dbReference type="GO" id="GO:0009927">
    <property type="term" value="F:histidine phosphotransfer kinase activity"/>
    <property type="evidence" value="ECO:0007669"/>
    <property type="project" value="TreeGrafter"/>
</dbReference>
<feature type="domain" description="CBS" evidence="22">
    <location>
        <begin position="234"/>
        <end position="292"/>
    </location>
</feature>
<dbReference type="SMART" id="SM00387">
    <property type="entry name" value="HATPase_c"/>
    <property type="match status" value="1"/>
</dbReference>
<dbReference type="FunFam" id="3.30.565.10:FF:000010">
    <property type="entry name" value="Sensor histidine kinase RcsC"/>
    <property type="match status" value="1"/>
</dbReference>
<dbReference type="Pfam" id="PF00571">
    <property type="entry name" value="CBS"/>
    <property type="match status" value="4"/>
</dbReference>
<dbReference type="RefSeq" id="WP_083620101.1">
    <property type="nucleotide sequence ID" value="NZ_LR734865.1"/>
</dbReference>
<evidence type="ECO:0000256" key="14">
    <source>
        <dbReference type="PROSITE-ProRule" id="PRU00169"/>
    </source>
</evidence>
<evidence type="ECO:0000256" key="1">
    <source>
        <dbReference type="ARBA" id="ARBA00000085"/>
    </source>
</evidence>
<comment type="catalytic activity">
    <reaction evidence="1">
        <text>ATP + protein L-histidine = ADP + protein N-phospho-L-histidine.</text>
        <dbReference type="EC" id="2.7.13.3"/>
    </reaction>
</comment>
<dbReference type="InterPro" id="IPR000644">
    <property type="entry name" value="CBS_dom"/>
</dbReference>
<comment type="subcellular location">
    <subcellularLocation>
        <location evidence="2">Membrane</location>
    </subcellularLocation>
</comment>
<keyword evidence="15" id="KW-0129">CBS domain</keyword>
<dbReference type="GO" id="GO:0006355">
    <property type="term" value="P:regulation of DNA-templated transcription"/>
    <property type="evidence" value="ECO:0007669"/>
    <property type="project" value="InterPro"/>
</dbReference>
<evidence type="ECO:0000256" key="4">
    <source>
        <dbReference type="ARBA" id="ARBA00012438"/>
    </source>
</evidence>
<evidence type="ECO:0000256" key="2">
    <source>
        <dbReference type="ARBA" id="ARBA00004370"/>
    </source>
</evidence>
<dbReference type="Proteomes" id="UP000184550">
    <property type="component" value="Unassembled WGS sequence"/>
</dbReference>
<comment type="caution">
    <text evidence="23">The sequence shown here is derived from an EMBL/GenBank/DDBJ whole genome shotgun (WGS) entry which is preliminary data.</text>
</comment>
<keyword evidence="12" id="KW-0131">Cell cycle</keyword>
<dbReference type="InterPro" id="IPR035965">
    <property type="entry name" value="PAS-like_dom_sf"/>
</dbReference>
<evidence type="ECO:0000256" key="16">
    <source>
        <dbReference type="SAM" id="Coils"/>
    </source>
</evidence>
<evidence type="ECO:0000256" key="5">
    <source>
        <dbReference type="ARBA" id="ARBA00022553"/>
    </source>
</evidence>
<dbReference type="CDD" id="cd16922">
    <property type="entry name" value="HATPase_EvgS-ArcB-TorS-like"/>
    <property type="match status" value="1"/>
</dbReference>
<evidence type="ECO:0000313" key="24">
    <source>
        <dbReference type="Proteomes" id="UP000184550"/>
    </source>
</evidence>
<reference evidence="23" key="1">
    <citation type="submission" date="2019-10" db="EMBL/GenBank/DDBJ databases">
        <authorList>
            <consortium name="Genoscope - CEA"/>
            <person name="William W."/>
        </authorList>
    </citation>
    <scope>NUCLEOTIDE SEQUENCE [LARGE SCALE GENOMIC DNA]</scope>
    <source>
        <strain evidence="23">BBR_PRJEB10992</strain>
    </source>
</reference>
<feature type="coiled-coil region" evidence="16">
    <location>
        <begin position="1296"/>
        <end position="1330"/>
    </location>
</feature>
<gene>
    <name evidence="23" type="ORF">PL8927_540003</name>
</gene>
<dbReference type="PROSITE" id="PS50113">
    <property type="entry name" value="PAC"/>
    <property type="match status" value="2"/>
</dbReference>
<evidence type="ECO:0000256" key="3">
    <source>
        <dbReference type="ARBA" id="ARBA00006402"/>
    </source>
</evidence>
<dbReference type="SUPFAM" id="SSF52172">
    <property type="entry name" value="CheY-like"/>
    <property type="match status" value="1"/>
</dbReference>
<evidence type="ECO:0000256" key="12">
    <source>
        <dbReference type="ARBA" id="ARBA00023306"/>
    </source>
</evidence>
<dbReference type="InterPro" id="IPR003661">
    <property type="entry name" value="HisK_dim/P_dom"/>
</dbReference>
<dbReference type="InterPro" id="IPR000700">
    <property type="entry name" value="PAS-assoc_C"/>
</dbReference>
<dbReference type="Gene3D" id="3.30.565.10">
    <property type="entry name" value="Histidine kinase-like ATPase, C-terminal domain"/>
    <property type="match status" value="1"/>
</dbReference>
<dbReference type="Gene3D" id="3.30.450.20">
    <property type="entry name" value="PAS domain"/>
    <property type="match status" value="3"/>
</dbReference>
<dbReference type="Pfam" id="PF13185">
    <property type="entry name" value="GAF_2"/>
    <property type="match status" value="1"/>
</dbReference>
<dbReference type="GO" id="GO:0000155">
    <property type="term" value="F:phosphorelay sensor kinase activity"/>
    <property type="evidence" value="ECO:0007669"/>
    <property type="project" value="InterPro"/>
</dbReference>
<feature type="domain" description="PAC" evidence="21">
    <location>
        <begin position="938"/>
        <end position="991"/>
    </location>
</feature>
<evidence type="ECO:0000256" key="7">
    <source>
        <dbReference type="ARBA" id="ARBA00022741"/>
    </source>
</evidence>
<evidence type="ECO:0000256" key="6">
    <source>
        <dbReference type="ARBA" id="ARBA00022679"/>
    </source>
</evidence>
<keyword evidence="16" id="KW-0175">Coiled coil</keyword>
<dbReference type="SMART" id="SM00065">
    <property type="entry name" value="GAF"/>
    <property type="match status" value="3"/>
</dbReference>
<dbReference type="Pfam" id="PF13426">
    <property type="entry name" value="PAS_9"/>
    <property type="match status" value="1"/>
</dbReference>
<dbReference type="Gene3D" id="1.10.287.130">
    <property type="match status" value="1"/>
</dbReference>
<evidence type="ECO:0000313" key="23">
    <source>
        <dbReference type="EMBL" id="VXD16213.1"/>
    </source>
</evidence>
<dbReference type="PROSITE" id="PS50112">
    <property type="entry name" value="PAS"/>
    <property type="match status" value="2"/>
</dbReference>
<dbReference type="InterPro" id="IPR001610">
    <property type="entry name" value="PAC"/>
</dbReference>
<dbReference type="GO" id="GO:0005524">
    <property type="term" value="F:ATP binding"/>
    <property type="evidence" value="ECO:0007669"/>
    <property type="project" value="UniProtKB-KW"/>
</dbReference>
<feature type="domain" description="Response regulatory" evidence="19">
    <location>
        <begin position="1590"/>
        <end position="1706"/>
    </location>
</feature>
<feature type="domain" description="CBS" evidence="22">
    <location>
        <begin position="163"/>
        <end position="228"/>
    </location>
</feature>
<keyword evidence="11" id="KW-0472">Membrane</keyword>
<evidence type="ECO:0000259" key="19">
    <source>
        <dbReference type="PROSITE" id="PS50110"/>
    </source>
</evidence>
<dbReference type="EMBL" id="CZCU02000129">
    <property type="protein sequence ID" value="VXD16213.1"/>
    <property type="molecule type" value="Genomic_DNA"/>
</dbReference>
<proteinExistence type="inferred from homology"/>
<evidence type="ECO:0000256" key="15">
    <source>
        <dbReference type="PROSITE-ProRule" id="PRU00703"/>
    </source>
</evidence>
<dbReference type="SMART" id="SM00448">
    <property type="entry name" value="REC"/>
    <property type="match status" value="1"/>
</dbReference>
<evidence type="ECO:0000256" key="10">
    <source>
        <dbReference type="ARBA" id="ARBA00023012"/>
    </source>
</evidence>
<dbReference type="SUPFAM" id="SSF55785">
    <property type="entry name" value="PYP-like sensor domain (PAS domain)"/>
    <property type="match status" value="3"/>
</dbReference>
<dbReference type="InterPro" id="IPR046342">
    <property type="entry name" value="CBS_dom_sf"/>
</dbReference>
<evidence type="ECO:0000256" key="11">
    <source>
        <dbReference type="ARBA" id="ARBA00023136"/>
    </source>
</evidence>
<dbReference type="SMART" id="SM00086">
    <property type="entry name" value="PAC"/>
    <property type="match status" value="3"/>
</dbReference>
<keyword evidence="10" id="KW-0902">Two-component regulatory system</keyword>
<feature type="domain" description="PAC" evidence="21">
    <location>
        <begin position="422"/>
        <end position="474"/>
    </location>
</feature>
<dbReference type="InterPro" id="IPR036097">
    <property type="entry name" value="HisK_dim/P_sf"/>
</dbReference>
<dbReference type="InterPro" id="IPR013655">
    <property type="entry name" value="PAS_fold_3"/>
</dbReference>
<dbReference type="Pfam" id="PF02518">
    <property type="entry name" value="HATPase_c"/>
    <property type="match status" value="1"/>
</dbReference>
<keyword evidence="7" id="KW-0547">Nucleotide-binding</keyword>
<dbReference type="CDD" id="cd00082">
    <property type="entry name" value="HisKA"/>
    <property type="match status" value="1"/>
</dbReference>